<dbReference type="PANTHER" id="PTHR31635:SF196">
    <property type="entry name" value="REVERSE TRANSCRIPTASE DOMAIN-CONTAINING PROTEIN-RELATED"/>
    <property type="match status" value="1"/>
</dbReference>
<dbReference type="AlphaFoldDB" id="A0AAV7WYX7"/>
<sequence>MVDQAKEIGKVFLAHYTNTYTPKSATSDELIYKFLGSVSLLSLDQELQSALLQPITKAEAEEATRDSPKGKAAGEDGLPVEVYKILSEQIAATLATLFNAVLNGEKVPSSFTWAVIVSFLKKVKPGEKPDSYHFLRQDNSIKRLMPGAPKLKHFADDAILYLEANSQKIEKAFSKIQMVSNLGGYQFNKSKSKALLFNTQDSILPA</sequence>
<proteinExistence type="predicted"/>
<evidence type="ECO:0008006" key="3">
    <source>
        <dbReference type="Google" id="ProtNLM"/>
    </source>
</evidence>
<protein>
    <recommendedName>
        <fullName evidence="3">Reverse transcriptase domain-containing protein</fullName>
    </recommendedName>
</protein>
<name>A0AAV7WYX7_PLEWA</name>
<organism evidence="1 2">
    <name type="scientific">Pleurodeles waltl</name>
    <name type="common">Iberian ribbed newt</name>
    <dbReference type="NCBI Taxonomy" id="8319"/>
    <lineage>
        <taxon>Eukaryota</taxon>
        <taxon>Metazoa</taxon>
        <taxon>Chordata</taxon>
        <taxon>Craniata</taxon>
        <taxon>Vertebrata</taxon>
        <taxon>Euteleostomi</taxon>
        <taxon>Amphibia</taxon>
        <taxon>Batrachia</taxon>
        <taxon>Caudata</taxon>
        <taxon>Salamandroidea</taxon>
        <taxon>Salamandridae</taxon>
        <taxon>Pleurodelinae</taxon>
        <taxon>Pleurodeles</taxon>
    </lineage>
</organism>
<accession>A0AAV7WYX7</accession>
<dbReference type="Proteomes" id="UP001066276">
    <property type="component" value="Chromosome 1_1"/>
</dbReference>
<evidence type="ECO:0000313" key="2">
    <source>
        <dbReference type="Proteomes" id="UP001066276"/>
    </source>
</evidence>
<evidence type="ECO:0000313" key="1">
    <source>
        <dbReference type="EMBL" id="KAJ1217215.1"/>
    </source>
</evidence>
<dbReference type="EMBL" id="JANPWB010000001">
    <property type="protein sequence ID" value="KAJ1217215.1"/>
    <property type="molecule type" value="Genomic_DNA"/>
</dbReference>
<dbReference type="PANTHER" id="PTHR31635">
    <property type="entry name" value="REVERSE TRANSCRIPTASE DOMAIN-CONTAINING PROTEIN-RELATED"/>
    <property type="match status" value="1"/>
</dbReference>
<reference evidence="1" key="1">
    <citation type="journal article" date="2022" name="bioRxiv">
        <title>Sequencing and chromosome-scale assembly of the giantPleurodeles waltlgenome.</title>
        <authorList>
            <person name="Brown T."/>
            <person name="Elewa A."/>
            <person name="Iarovenko S."/>
            <person name="Subramanian E."/>
            <person name="Araus A.J."/>
            <person name="Petzold A."/>
            <person name="Susuki M."/>
            <person name="Suzuki K.-i.T."/>
            <person name="Hayashi T."/>
            <person name="Toyoda A."/>
            <person name="Oliveira C."/>
            <person name="Osipova E."/>
            <person name="Leigh N.D."/>
            <person name="Simon A."/>
            <person name="Yun M.H."/>
        </authorList>
    </citation>
    <scope>NUCLEOTIDE SEQUENCE</scope>
    <source>
        <strain evidence="1">20211129_DDA</strain>
        <tissue evidence="1">Liver</tissue>
    </source>
</reference>
<gene>
    <name evidence="1" type="ORF">NDU88_004810</name>
</gene>
<comment type="caution">
    <text evidence="1">The sequence shown here is derived from an EMBL/GenBank/DDBJ whole genome shotgun (WGS) entry which is preliminary data.</text>
</comment>
<keyword evidence="2" id="KW-1185">Reference proteome</keyword>